<dbReference type="SUPFAM" id="SSF56672">
    <property type="entry name" value="DNA/RNA polymerases"/>
    <property type="match status" value="1"/>
</dbReference>
<dbReference type="OrthoDB" id="430238at2759"/>
<dbReference type="PANTHER" id="PTHR33064">
    <property type="entry name" value="POL PROTEIN"/>
    <property type="match status" value="1"/>
</dbReference>
<sequence length="305" mass="34547">MRHSGRTFTIQGVHWSGTPFHTPTLALQSGQLRRPPEFQDASSQLVVLFVGCRKWVLGNYDDDACAQDFINAPMIYQKMIGNALQPKGGWKRYAERMKLAEEATKRQQSADDDSDFALMMPRTKFDADRQASLELDPVLRMVNDPYTDMSATNEPDESSLDPVFQCRSFLDNICFGDTTFDDCLDTLNKLLARMQNSVRLTKNIFGPFKVDFLSHDVSPEEIQADSKKMTAITKLPFPNRFIQDFAVYGAALSQLKEDDFSEGGDLAATKESIKVLQRKVAEASIPRYFDAKKGVHIMLYAMNRR</sequence>
<dbReference type="AlphaFoldDB" id="A0A225WER7"/>
<proteinExistence type="predicted"/>
<gene>
    <name evidence="1" type="ORF">PHMEG_00010412</name>
</gene>
<dbReference type="EMBL" id="NBNE01001038">
    <property type="protein sequence ID" value="OWZ15874.1"/>
    <property type="molecule type" value="Genomic_DNA"/>
</dbReference>
<dbReference type="InterPro" id="IPR051320">
    <property type="entry name" value="Viral_Replic_Matur_Polypro"/>
</dbReference>
<dbReference type="Proteomes" id="UP000198211">
    <property type="component" value="Unassembled WGS sequence"/>
</dbReference>
<dbReference type="PANTHER" id="PTHR33064:SF37">
    <property type="entry name" value="RIBONUCLEASE H"/>
    <property type="match status" value="1"/>
</dbReference>
<protein>
    <submittedName>
        <fullName evidence="1">Uncharacterized protein</fullName>
    </submittedName>
</protein>
<reference evidence="2" key="1">
    <citation type="submission" date="2017-03" db="EMBL/GenBank/DDBJ databases">
        <title>Phytopthora megakarya and P. palmivora, two closely related causual agents of cacao black pod achieved similar genome size and gene model numbers by different mechanisms.</title>
        <authorList>
            <person name="Ali S."/>
            <person name="Shao J."/>
            <person name="Larry D.J."/>
            <person name="Kronmiller B."/>
            <person name="Shen D."/>
            <person name="Strem M.D."/>
            <person name="Melnick R.L."/>
            <person name="Guiltinan M.J."/>
            <person name="Tyler B.M."/>
            <person name="Meinhardt L.W."/>
            <person name="Bailey B.A."/>
        </authorList>
    </citation>
    <scope>NUCLEOTIDE SEQUENCE [LARGE SCALE GENOMIC DNA]</scope>
    <source>
        <strain evidence="2">zdho120</strain>
    </source>
</reference>
<comment type="caution">
    <text evidence="1">The sequence shown here is derived from an EMBL/GenBank/DDBJ whole genome shotgun (WGS) entry which is preliminary data.</text>
</comment>
<accession>A0A225WER7</accession>
<organism evidence="1 2">
    <name type="scientific">Phytophthora megakarya</name>
    <dbReference type="NCBI Taxonomy" id="4795"/>
    <lineage>
        <taxon>Eukaryota</taxon>
        <taxon>Sar</taxon>
        <taxon>Stramenopiles</taxon>
        <taxon>Oomycota</taxon>
        <taxon>Peronosporomycetes</taxon>
        <taxon>Peronosporales</taxon>
        <taxon>Peronosporaceae</taxon>
        <taxon>Phytophthora</taxon>
    </lineage>
</organism>
<evidence type="ECO:0000313" key="2">
    <source>
        <dbReference type="Proteomes" id="UP000198211"/>
    </source>
</evidence>
<keyword evidence="2" id="KW-1185">Reference proteome</keyword>
<evidence type="ECO:0000313" key="1">
    <source>
        <dbReference type="EMBL" id="OWZ15874.1"/>
    </source>
</evidence>
<dbReference type="InterPro" id="IPR043502">
    <property type="entry name" value="DNA/RNA_pol_sf"/>
</dbReference>
<name>A0A225WER7_9STRA</name>